<name>A0A4Y2CGU4_ARAVE</name>
<reference evidence="1 2" key="1">
    <citation type="journal article" date="2019" name="Sci. Rep.">
        <title>Orb-weaving spider Araneus ventricosus genome elucidates the spidroin gene catalogue.</title>
        <authorList>
            <person name="Kono N."/>
            <person name="Nakamura H."/>
            <person name="Ohtoshi R."/>
            <person name="Moran D.A.P."/>
            <person name="Shinohara A."/>
            <person name="Yoshida Y."/>
            <person name="Fujiwara M."/>
            <person name="Mori M."/>
            <person name="Tomita M."/>
            <person name="Arakawa K."/>
        </authorList>
    </citation>
    <scope>NUCLEOTIDE SEQUENCE [LARGE SCALE GENOMIC DNA]</scope>
</reference>
<dbReference type="EMBL" id="BGPR01000186">
    <property type="protein sequence ID" value="GBM03076.1"/>
    <property type="molecule type" value="Genomic_DNA"/>
</dbReference>
<evidence type="ECO:0000313" key="2">
    <source>
        <dbReference type="Proteomes" id="UP000499080"/>
    </source>
</evidence>
<comment type="caution">
    <text evidence="1">The sequence shown here is derived from an EMBL/GenBank/DDBJ whole genome shotgun (WGS) entry which is preliminary data.</text>
</comment>
<gene>
    <name evidence="1" type="ORF">AVEN_14577_1</name>
</gene>
<sequence length="97" mass="10834">MKPTVCVGEQDTFLPSLAGSSFSQEDTNKITQMRIRLSSLASVCDRTGISDRAAVSIASATLQDFGRINSDDKSKMIYWMKIRRERAKNQKKCIEDG</sequence>
<organism evidence="1 2">
    <name type="scientific">Araneus ventricosus</name>
    <name type="common">Orbweaver spider</name>
    <name type="synonym">Epeira ventricosa</name>
    <dbReference type="NCBI Taxonomy" id="182803"/>
    <lineage>
        <taxon>Eukaryota</taxon>
        <taxon>Metazoa</taxon>
        <taxon>Ecdysozoa</taxon>
        <taxon>Arthropoda</taxon>
        <taxon>Chelicerata</taxon>
        <taxon>Arachnida</taxon>
        <taxon>Araneae</taxon>
        <taxon>Araneomorphae</taxon>
        <taxon>Entelegynae</taxon>
        <taxon>Araneoidea</taxon>
        <taxon>Araneidae</taxon>
        <taxon>Araneus</taxon>
    </lineage>
</organism>
<dbReference type="Proteomes" id="UP000499080">
    <property type="component" value="Unassembled WGS sequence"/>
</dbReference>
<dbReference type="OrthoDB" id="6781453at2759"/>
<proteinExistence type="predicted"/>
<dbReference type="AlphaFoldDB" id="A0A4Y2CGU4"/>
<keyword evidence="2" id="KW-1185">Reference proteome</keyword>
<protein>
    <submittedName>
        <fullName evidence="1">Uncharacterized protein</fullName>
    </submittedName>
</protein>
<accession>A0A4Y2CGU4</accession>
<evidence type="ECO:0000313" key="1">
    <source>
        <dbReference type="EMBL" id="GBM03076.1"/>
    </source>
</evidence>